<protein>
    <recommendedName>
        <fullName evidence="3">Pilus assembly protein, PilO</fullName>
    </recommendedName>
</protein>
<dbReference type="InterPro" id="IPR007445">
    <property type="entry name" value="PilO"/>
</dbReference>
<name>A0A0G1W9U1_9BACT</name>
<evidence type="ECO:0000313" key="2">
    <source>
        <dbReference type="Proteomes" id="UP000034224"/>
    </source>
</evidence>
<gene>
    <name evidence="1" type="ORF">UY55_C0001G0119</name>
</gene>
<dbReference type="EMBL" id="LCQK01000001">
    <property type="protein sequence ID" value="KKW15365.1"/>
    <property type="molecule type" value="Genomic_DNA"/>
</dbReference>
<dbReference type="Proteomes" id="UP000034224">
    <property type="component" value="Unassembled WGS sequence"/>
</dbReference>
<dbReference type="Gene3D" id="3.30.70.60">
    <property type="match status" value="1"/>
</dbReference>
<evidence type="ECO:0000313" key="1">
    <source>
        <dbReference type="EMBL" id="KKW15365.1"/>
    </source>
</evidence>
<proteinExistence type="predicted"/>
<reference evidence="1 2" key="1">
    <citation type="journal article" date="2015" name="Nature">
        <title>rRNA introns, odd ribosomes, and small enigmatic genomes across a large radiation of phyla.</title>
        <authorList>
            <person name="Brown C.T."/>
            <person name="Hug L.A."/>
            <person name="Thomas B.C."/>
            <person name="Sharon I."/>
            <person name="Castelle C.J."/>
            <person name="Singh A."/>
            <person name="Wilkins M.J."/>
            <person name="Williams K.H."/>
            <person name="Banfield J.F."/>
        </authorList>
    </citation>
    <scope>NUCLEOTIDE SEQUENCE [LARGE SCALE GENOMIC DNA]</scope>
</reference>
<dbReference type="STRING" id="1618665.UY55_C0001G0119"/>
<dbReference type="GO" id="GO:0043107">
    <property type="term" value="P:type IV pilus-dependent motility"/>
    <property type="evidence" value="ECO:0007669"/>
    <property type="project" value="InterPro"/>
</dbReference>
<dbReference type="AlphaFoldDB" id="A0A0G1W9U1"/>
<sequence>MKTSTKRILSIALAGLFFVGILVVYTSLIRPELTKIGEKRALLVSKETLFLNEQNAVNQVETLLGEFQNLAELQDTVSLALPLTANVTGALNQIQSIAKLAGVSVGSFSVKPLAFVASKEPLVKRMGSFELSLAVSGSYDNLKTFVKSLETNVRIMNVASMRLAPAAVGALVDSLNLTLTVDVYYQEQ</sequence>
<dbReference type="Pfam" id="PF04350">
    <property type="entry name" value="PilO"/>
    <property type="match status" value="1"/>
</dbReference>
<comment type="caution">
    <text evidence="1">The sequence shown here is derived from an EMBL/GenBank/DDBJ whole genome shotgun (WGS) entry which is preliminary data.</text>
</comment>
<accession>A0A0G1W9U1</accession>
<organism evidence="1 2">
    <name type="scientific">Candidatus Jorgensenbacteria bacterium GW2011_GWB1_50_10</name>
    <dbReference type="NCBI Taxonomy" id="1618665"/>
    <lineage>
        <taxon>Bacteria</taxon>
        <taxon>Candidatus Joergenseniibacteriota</taxon>
    </lineage>
</organism>
<dbReference type="InterPro" id="IPR014717">
    <property type="entry name" value="Transl_elong_EF1B/ribsomal_bS6"/>
</dbReference>
<evidence type="ECO:0008006" key="3">
    <source>
        <dbReference type="Google" id="ProtNLM"/>
    </source>
</evidence>
<dbReference type="GO" id="GO:0043683">
    <property type="term" value="P:type IV pilus assembly"/>
    <property type="evidence" value="ECO:0007669"/>
    <property type="project" value="InterPro"/>
</dbReference>